<evidence type="ECO:0000256" key="1">
    <source>
        <dbReference type="ARBA" id="ARBA00001933"/>
    </source>
</evidence>
<comment type="pathway">
    <text evidence="7">Cofactor biosynthesis; tetrahydrofolate biosynthesis; 4-aminobenzoate from chorismate: step 2/2.</text>
</comment>
<evidence type="ECO:0000313" key="13">
    <source>
        <dbReference type="EMBL" id="ALS33347.1"/>
    </source>
</evidence>
<dbReference type="FunFam" id="3.20.10.10:FF:000002">
    <property type="entry name" value="D-alanine aminotransferase"/>
    <property type="match status" value="1"/>
</dbReference>
<comment type="subunit">
    <text evidence="3">Homodimer.</text>
</comment>
<keyword evidence="5" id="KW-0289">Folate biosynthesis</keyword>
<evidence type="ECO:0000256" key="6">
    <source>
        <dbReference type="ARBA" id="ARBA00023239"/>
    </source>
</evidence>
<name>A0A0U2NHG0_9GAMM</name>
<dbReference type="Gene3D" id="3.30.470.10">
    <property type="match status" value="1"/>
</dbReference>
<evidence type="ECO:0000256" key="5">
    <source>
        <dbReference type="ARBA" id="ARBA00022909"/>
    </source>
</evidence>
<dbReference type="EC" id="4.1.3.38" evidence="8 12"/>
<accession>A0A0U2NHG0</accession>
<dbReference type="OrthoDB" id="9805628at2"/>
<dbReference type="PANTHER" id="PTHR42743:SF2">
    <property type="entry name" value="AMINODEOXYCHORISMATE LYASE"/>
    <property type="match status" value="1"/>
</dbReference>
<dbReference type="GO" id="GO:0008153">
    <property type="term" value="P:4-aminobenzoate biosynthetic process"/>
    <property type="evidence" value="ECO:0007669"/>
    <property type="project" value="UniProtKB-UniRule"/>
</dbReference>
<dbReference type="InterPro" id="IPR001544">
    <property type="entry name" value="Aminotrans_IV"/>
</dbReference>
<evidence type="ECO:0000256" key="2">
    <source>
        <dbReference type="ARBA" id="ARBA00009320"/>
    </source>
</evidence>
<organism evidence="13">
    <name type="scientific">Pseudoalteromonas translucida KMM 520</name>
    <dbReference type="NCBI Taxonomy" id="1315283"/>
    <lineage>
        <taxon>Bacteria</taxon>
        <taxon>Pseudomonadati</taxon>
        <taxon>Pseudomonadota</taxon>
        <taxon>Gammaproteobacteria</taxon>
        <taxon>Alteromonadales</taxon>
        <taxon>Pseudoalteromonadaceae</taxon>
        <taxon>Pseudoalteromonas</taxon>
    </lineage>
</organism>
<dbReference type="GO" id="GO:0005829">
    <property type="term" value="C:cytosol"/>
    <property type="evidence" value="ECO:0007669"/>
    <property type="project" value="TreeGrafter"/>
</dbReference>
<dbReference type="InterPro" id="IPR017824">
    <property type="entry name" value="Aminodeoxychorismate_lyase_IV"/>
</dbReference>
<comment type="similarity">
    <text evidence="2">Belongs to the class-IV pyridoxal-phosphate-dependent aminotransferase family.</text>
</comment>
<comment type="cofactor">
    <cofactor evidence="1">
        <name>pyridoxal 5'-phosphate</name>
        <dbReference type="ChEBI" id="CHEBI:597326"/>
    </cofactor>
</comment>
<dbReference type="PANTHER" id="PTHR42743">
    <property type="entry name" value="AMINO-ACID AMINOTRANSFERASE"/>
    <property type="match status" value="1"/>
</dbReference>
<keyword evidence="4" id="KW-0663">Pyridoxal phosphate</keyword>
<proteinExistence type="inferred from homology"/>
<gene>
    <name evidence="13" type="primary">pabC</name>
    <name evidence="13" type="ORF">PTRA_a2235</name>
</gene>
<dbReference type="GO" id="GO:0008696">
    <property type="term" value="F:4-amino-4-deoxychorismate lyase activity"/>
    <property type="evidence" value="ECO:0007669"/>
    <property type="project" value="UniProtKB-UniRule"/>
</dbReference>
<evidence type="ECO:0000256" key="12">
    <source>
        <dbReference type="NCBIfam" id="TIGR03461"/>
    </source>
</evidence>
<keyword evidence="6 13" id="KW-0456">Lyase</keyword>
<dbReference type="InterPro" id="IPR043132">
    <property type="entry name" value="BCAT-like_C"/>
</dbReference>
<dbReference type="NCBIfam" id="NF004761">
    <property type="entry name" value="PRK06092.1"/>
    <property type="match status" value="1"/>
</dbReference>
<comment type="catalytic activity">
    <reaction evidence="9">
        <text>4-amino-4-deoxychorismate = 4-aminobenzoate + pyruvate + H(+)</text>
        <dbReference type="Rhea" id="RHEA:16201"/>
        <dbReference type="ChEBI" id="CHEBI:15361"/>
        <dbReference type="ChEBI" id="CHEBI:15378"/>
        <dbReference type="ChEBI" id="CHEBI:17836"/>
        <dbReference type="ChEBI" id="CHEBI:58406"/>
        <dbReference type="EC" id="4.1.3.38"/>
    </reaction>
</comment>
<dbReference type="InterPro" id="IPR043131">
    <property type="entry name" value="BCAT-like_N"/>
</dbReference>
<dbReference type="Gene3D" id="3.20.10.10">
    <property type="entry name" value="D-amino Acid Aminotransferase, subunit A, domain 2"/>
    <property type="match status" value="1"/>
</dbReference>
<evidence type="ECO:0000256" key="11">
    <source>
        <dbReference type="ARBA" id="ARBA00069174"/>
    </source>
</evidence>
<dbReference type="RefSeq" id="WP_058373617.1">
    <property type="nucleotide sequence ID" value="NZ_CP011034.1"/>
</dbReference>
<evidence type="ECO:0000256" key="9">
    <source>
        <dbReference type="ARBA" id="ARBA00049529"/>
    </source>
</evidence>
<dbReference type="KEGG" id="ptn:PTRA_a2235"/>
<evidence type="ECO:0000256" key="4">
    <source>
        <dbReference type="ARBA" id="ARBA00022898"/>
    </source>
</evidence>
<dbReference type="GO" id="GO:0030170">
    <property type="term" value="F:pyridoxal phosphate binding"/>
    <property type="evidence" value="ECO:0007669"/>
    <property type="project" value="InterPro"/>
</dbReference>
<evidence type="ECO:0000313" key="14">
    <source>
        <dbReference type="Proteomes" id="UP000065261"/>
    </source>
</evidence>
<evidence type="ECO:0000256" key="7">
    <source>
        <dbReference type="ARBA" id="ARBA00035633"/>
    </source>
</evidence>
<evidence type="ECO:0000256" key="10">
    <source>
        <dbReference type="ARBA" id="ARBA00054027"/>
    </source>
</evidence>
<reference evidence="13 14" key="1">
    <citation type="submission" date="2015-03" db="EMBL/GenBank/DDBJ databases">
        <authorList>
            <person name="Murphy D."/>
        </authorList>
    </citation>
    <scope>NUCLEOTIDE SEQUENCE [LARGE SCALE GENOMIC DNA]</scope>
    <source>
        <strain evidence="13 14">KMM 520</strain>
    </source>
</reference>
<protein>
    <recommendedName>
        <fullName evidence="11 12">Aminodeoxychorismate lyase</fullName>
        <ecNumber evidence="8 12">4.1.3.38</ecNumber>
    </recommendedName>
</protein>
<dbReference type="Pfam" id="PF01063">
    <property type="entry name" value="Aminotran_4"/>
    <property type="match status" value="1"/>
</dbReference>
<comment type="function">
    <text evidence="10">Involved in the biosynthesis of p-aminobenzoate (PABA), a precursor of tetrahydrofolate. Converts 4-amino-4-deoxychorismate into 4-aminobenzoate (PABA) and pyruvate.</text>
</comment>
<dbReference type="AlphaFoldDB" id="A0A0U2NHG0"/>
<evidence type="ECO:0000256" key="8">
    <source>
        <dbReference type="ARBA" id="ARBA00035676"/>
    </source>
</evidence>
<sequence>MQKTQKDTQTIITTVKNSTISTYDRGLNYGDGFFTTAKVVNGQVEHWSHHKARLIECAARLGFPLVDFAELEADIAKSIAEHTLCVLKIVITRGEGGRGYGLPQTCNITVLLSILDYPQNYSRLADEGISLNISPIKLAAQPLLAGLKTLNRLEQVLIKKALQTQPCDDVLVLDYNDNVIEASAANIIAIKQNKLFTPSLNECGIKGVYLQSLCDKLAVDFKCVSITDLLEADAVFICNSLMGVVPVNRLEQRSFDVVHSQLLLNKLLAKEAKC</sequence>
<dbReference type="PATRIC" id="fig|1315283.4.peg.1939"/>
<dbReference type="NCBIfam" id="TIGR03461">
    <property type="entry name" value="pabC_Proteo"/>
    <property type="match status" value="1"/>
</dbReference>
<dbReference type="InterPro" id="IPR036038">
    <property type="entry name" value="Aminotransferase-like"/>
</dbReference>
<dbReference type="Proteomes" id="UP000065261">
    <property type="component" value="Chromosome I"/>
</dbReference>
<dbReference type="EMBL" id="CP011034">
    <property type="protein sequence ID" value="ALS33347.1"/>
    <property type="molecule type" value="Genomic_DNA"/>
</dbReference>
<dbReference type="SUPFAM" id="SSF56752">
    <property type="entry name" value="D-aminoacid aminotransferase-like PLP-dependent enzymes"/>
    <property type="match status" value="1"/>
</dbReference>
<dbReference type="InterPro" id="IPR050571">
    <property type="entry name" value="Class-IV_PLP-Dep_Aminotrnsfr"/>
</dbReference>
<evidence type="ECO:0000256" key="3">
    <source>
        <dbReference type="ARBA" id="ARBA00011738"/>
    </source>
</evidence>
<dbReference type="GO" id="GO:0046656">
    <property type="term" value="P:folic acid biosynthetic process"/>
    <property type="evidence" value="ECO:0007669"/>
    <property type="project" value="UniProtKB-KW"/>
</dbReference>